<organism evidence="7 8">
    <name type="scientific">Corynebacterium silvaticum</name>
    <dbReference type="NCBI Taxonomy" id="2320431"/>
    <lineage>
        <taxon>Bacteria</taxon>
        <taxon>Bacillati</taxon>
        <taxon>Actinomycetota</taxon>
        <taxon>Actinomycetes</taxon>
        <taxon>Mycobacteriales</taxon>
        <taxon>Corynebacteriaceae</taxon>
        <taxon>Corynebacterium</taxon>
    </lineage>
</organism>
<dbReference type="SUPFAM" id="SSF53383">
    <property type="entry name" value="PLP-dependent transferases"/>
    <property type="match status" value="1"/>
</dbReference>
<evidence type="ECO:0000256" key="6">
    <source>
        <dbReference type="ARBA" id="ARBA00047715"/>
    </source>
</evidence>
<dbReference type="InterPro" id="IPR004839">
    <property type="entry name" value="Aminotransferase_I/II_large"/>
</dbReference>
<dbReference type="InterPro" id="IPR050087">
    <property type="entry name" value="AON_synthase_class-II"/>
</dbReference>
<sequence>MTLPDSPSPAASSCLRPALASSLLGDFAAEKNRCWAEQGLLRTPARFDGPQTPMTLIEGTEMCLFASSDYLGLSVHPAVQEAAIQAIHDFGTGSGGSRLTTGTNLHSALEQQLAAFFGVDDAVFFATGYQANLSTIATIATASTTIYSDELNHASIIDGCRMSKAQVCVYPHNDMETLEHLLKECTTPHALVISDAVFSMTGEVAHISALRALCKKHQASLLLDDAHGVGALGPTGKGSTEQTGIDPTREILIGTASKALGSEGGFVLCNHEVATLLRNRARSYVFSTSPTPATVVSVAAALSVIEDEPERLEALQNNIVYFSRLLGIPMPHTPIIPIHVGDSARAVRVSQSLADEGFFVPAIRYPTVAHQSALLRITLTAAHTTQQLRRLAEAIQRLLPQAPR</sequence>
<accession>A0A7U5KA99</accession>
<reference evidence="7 8" key="3">
    <citation type="journal article" date="2020" name="Int. J. Syst. Evol. Microbiol.">
        <title>Corynebacterium silvaticum sp. nov., a unique group of NTTB corynebacteria in wild boar and roe deer.</title>
        <authorList>
            <person name="Dangel A."/>
            <person name="Berger A."/>
            <person name="Rau J."/>
            <person name="Eisenberg T."/>
            <person name="Kampfer P."/>
            <person name="Margos G."/>
            <person name="Contzen M."/>
            <person name="Busse H.J."/>
            <person name="Konrad R."/>
            <person name="Peters M."/>
            <person name="Sting R."/>
            <person name="Sing A."/>
        </authorList>
    </citation>
    <scope>NUCLEOTIDE SEQUENCE [LARGE SCALE GENOMIC DNA]</scope>
    <source>
        <strain evidence="7 8">PO100/5</strain>
    </source>
</reference>
<evidence type="ECO:0000256" key="1">
    <source>
        <dbReference type="ARBA" id="ARBA00001933"/>
    </source>
</evidence>
<dbReference type="Gene3D" id="3.90.1150.10">
    <property type="entry name" value="Aspartate Aminotransferase, domain 1"/>
    <property type="match status" value="1"/>
</dbReference>
<reference evidence="7 8" key="1">
    <citation type="journal article" date="2014" name="BMC Vet. Res.">
        <title>First report of Corynebacterium pseudotuberculosis from caseous lymphadenitis lesions in Black Alentejano pig (Sus scrofa domesticus).</title>
        <authorList>
            <person name="Oliveira M."/>
            <person name="Barroco C."/>
            <person name="Mottola C."/>
            <person name="Santos R."/>
            <person name="Lemsaddek A."/>
            <person name="Tavares L."/>
            <person name="Semedo-Lemsaddek T."/>
        </authorList>
    </citation>
    <scope>NUCLEOTIDE SEQUENCE [LARGE SCALE GENOMIC DNA]</scope>
    <source>
        <strain evidence="7 8">PO100/5</strain>
    </source>
</reference>
<reference evidence="7 8" key="4">
    <citation type="journal article" date="2020" name="PLoS ONE">
        <title>Taxonomic classification of strain PO100/5 shows a broader geographic distribution and genetic markers of the recently described Corynebacterium silvaticum.</title>
        <authorList>
            <person name="Viana M.V.C."/>
            <person name="Profeta R."/>
            <person name="da Silva A.L."/>
            <person name="Hurtado R."/>
            <person name="Cerqueira J.C."/>
            <person name="Ribeiro B.F.S."/>
            <person name="Almeida M.O."/>
            <person name="Morais-Rodrigues F."/>
            <person name="Soares S.C."/>
            <person name="Oliveira M."/>
            <person name="Tavares L."/>
            <person name="Figueiredo H."/>
            <person name="Wattam A.R."/>
            <person name="Barh D."/>
            <person name="Ghosh P."/>
            <person name="Silva A."/>
            <person name="Azevedo V."/>
        </authorList>
    </citation>
    <scope>NUCLEOTIDE SEQUENCE [LARGE SCALE GENOMIC DNA]</scope>
    <source>
        <strain evidence="7 8">PO100/5</strain>
    </source>
</reference>
<evidence type="ECO:0000256" key="4">
    <source>
        <dbReference type="ARBA" id="ARBA00022898"/>
    </source>
</evidence>
<evidence type="ECO:0000256" key="5">
    <source>
        <dbReference type="ARBA" id="ARBA00023315"/>
    </source>
</evidence>
<protein>
    <recommendedName>
        <fullName evidence="2">8-amino-7-oxononanoate synthase</fullName>
        <ecNumber evidence="2">2.3.1.47</ecNumber>
    </recommendedName>
</protein>
<evidence type="ECO:0000313" key="7">
    <source>
        <dbReference type="EMBL" id="ARU47126.2"/>
    </source>
</evidence>
<evidence type="ECO:0000256" key="3">
    <source>
        <dbReference type="ARBA" id="ARBA00022679"/>
    </source>
</evidence>
<dbReference type="Proteomes" id="UP000195652">
    <property type="component" value="Chromosome"/>
</dbReference>
<proteinExistence type="predicted"/>
<dbReference type="PANTHER" id="PTHR13693">
    <property type="entry name" value="CLASS II AMINOTRANSFERASE/8-AMINO-7-OXONONANOATE SYNTHASE"/>
    <property type="match status" value="1"/>
</dbReference>
<keyword evidence="8" id="KW-1185">Reference proteome</keyword>
<dbReference type="AlphaFoldDB" id="A0A7U5KA99"/>
<keyword evidence="5" id="KW-0012">Acyltransferase</keyword>
<dbReference type="Gene3D" id="3.40.640.10">
    <property type="entry name" value="Type I PLP-dependent aspartate aminotransferase-like (Major domain)"/>
    <property type="match status" value="1"/>
</dbReference>
<dbReference type="CDD" id="cd06454">
    <property type="entry name" value="KBL_like"/>
    <property type="match status" value="1"/>
</dbReference>
<evidence type="ECO:0000313" key="8">
    <source>
        <dbReference type="Proteomes" id="UP000195652"/>
    </source>
</evidence>
<dbReference type="GO" id="GO:0030170">
    <property type="term" value="F:pyridoxal phosphate binding"/>
    <property type="evidence" value="ECO:0007669"/>
    <property type="project" value="InterPro"/>
</dbReference>
<dbReference type="PANTHER" id="PTHR13693:SF100">
    <property type="entry name" value="8-AMINO-7-OXONONANOATE SYNTHASE"/>
    <property type="match status" value="1"/>
</dbReference>
<name>A0A7U5KA99_9CORY</name>
<dbReference type="InterPro" id="IPR015424">
    <property type="entry name" value="PyrdxlP-dep_Trfase"/>
</dbReference>
<dbReference type="GO" id="GO:0009102">
    <property type="term" value="P:biotin biosynthetic process"/>
    <property type="evidence" value="ECO:0007669"/>
    <property type="project" value="TreeGrafter"/>
</dbReference>
<dbReference type="EC" id="2.3.1.47" evidence="2"/>
<dbReference type="KEGG" id="csil:CBE74_06950"/>
<dbReference type="GO" id="GO:0008710">
    <property type="term" value="F:8-amino-7-oxononanoate synthase activity"/>
    <property type="evidence" value="ECO:0007669"/>
    <property type="project" value="UniProtKB-EC"/>
</dbReference>
<dbReference type="Pfam" id="PF00155">
    <property type="entry name" value="Aminotran_1_2"/>
    <property type="match status" value="1"/>
</dbReference>
<reference evidence="7 8" key="2">
    <citation type="journal article" date="2020" name="Antonie Van Leeuwenhoek">
        <title>Phylogenomic characterisation of a novel corynebacterial species pathogenic to animals.</title>
        <authorList>
            <person name="Moller J."/>
            <person name="Musella L."/>
            <person name="Melnikov V."/>
            <person name="Geissdorfer W."/>
            <person name="Burkovski A."/>
            <person name="Sangal V."/>
        </authorList>
    </citation>
    <scope>NUCLEOTIDE SEQUENCE [LARGE SCALE GENOMIC DNA]</scope>
    <source>
        <strain evidence="7 8">PO100/5</strain>
    </source>
</reference>
<comment type="catalytic activity">
    <reaction evidence="6">
        <text>6-carboxyhexanoyl-[ACP] + L-alanine + H(+) = (8S)-8-amino-7-oxononanoate + holo-[ACP] + CO2</text>
        <dbReference type="Rhea" id="RHEA:42288"/>
        <dbReference type="Rhea" id="RHEA-COMP:9685"/>
        <dbReference type="Rhea" id="RHEA-COMP:9955"/>
        <dbReference type="ChEBI" id="CHEBI:15378"/>
        <dbReference type="ChEBI" id="CHEBI:16526"/>
        <dbReference type="ChEBI" id="CHEBI:57972"/>
        <dbReference type="ChEBI" id="CHEBI:64479"/>
        <dbReference type="ChEBI" id="CHEBI:78846"/>
        <dbReference type="ChEBI" id="CHEBI:149468"/>
        <dbReference type="EC" id="2.3.1.47"/>
    </reaction>
</comment>
<dbReference type="InterPro" id="IPR015422">
    <property type="entry name" value="PyrdxlP-dep_Trfase_small"/>
</dbReference>
<evidence type="ECO:0000256" key="2">
    <source>
        <dbReference type="ARBA" id="ARBA00013187"/>
    </source>
</evidence>
<dbReference type="EMBL" id="CP021417">
    <property type="protein sequence ID" value="ARU47126.2"/>
    <property type="molecule type" value="Genomic_DNA"/>
</dbReference>
<dbReference type="InterPro" id="IPR015421">
    <property type="entry name" value="PyrdxlP-dep_Trfase_major"/>
</dbReference>
<keyword evidence="4" id="KW-0663">Pyridoxal phosphate</keyword>
<gene>
    <name evidence="7" type="ORF">CBE74_06950</name>
</gene>
<keyword evidence="3" id="KW-0808">Transferase</keyword>
<comment type="cofactor">
    <cofactor evidence="1">
        <name>pyridoxal 5'-phosphate</name>
        <dbReference type="ChEBI" id="CHEBI:597326"/>
    </cofactor>
</comment>